<name>A0A2S5CGF0_9GAMM</name>
<accession>A0A2S5CGF0</accession>
<reference evidence="1 2" key="1">
    <citation type="submission" date="2017-11" db="EMBL/GenBank/DDBJ databases">
        <title>Draft Genome Sequence of Methylobacter psychrotolerans Sph1T, an Obligate Methanotroph from Low-Temperature Environments.</title>
        <authorList>
            <person name="Oshkin I.Y."/>
            <person name="Miroshnikov K."/>
            <person name="Belova S.E."/>
            <person name="Korzhenkov A."/>
            <person name="Toshchakov S.V."/>
            <person name="Dedysh S.N."/>
        </authorList>
    </citation>
    <scope>NUCLEOTIDE SEQUENCE [LARGE SCALE GENOMIC DNA]</scope>
    <source>
        <strain evidence="1 2">Sph1</strain>
    </source>
</reference>
<gene>
    <name evidence="1" type="ORF">AADEFJLK_04322</name>
</gene>
<comment type="caution">
    <text evidence="1">The sequence shown here is derived from an EMBL/GenBank/DDBJ whole genome shotgun (WGS) entry which is preliminary data.</text>
</comment>
<sequence length="101" mass="11760">MKKRVVVTITKILDIDINDKNLTDEELDDFEKSMWKLEDYDSREEALFCFVASQVAQFDEHHIDCVGRAIDSRHSENQVTAPEVVFIEISEEIEASIILDW</sequence>
<evidence type="ECO:0000313" key="1">
    <source>
        <dbReference type="EMBL" id="POZ49876.1"/>
    </source>
</evidence>
<dbReference type="AlphaFoldDB" id="A0A2S5CGF0"/>
<organism evidence="1 2">
    <name type="scientific">Methylovulum psychrotolerans</name>
    <dbReference type="NCBI Taxonomy" id="1704499"/>
    <lineage>
        <taxon>Bacteria</taxon>
        <taxon>Pseudomonadati</taxon>
        <taxon>Pseudomonadota</taxon>
        <taxon>Gammaproteobacteria</taxon>
        <taxon>Methylococcales</taxon>
        <taxon>Methylococcaceae</taxon>
        <taxon>Methylovulum</taxon>
    </lineage>
</organism>
<proteinExistence type="predicted"/>
<protein>
    <submittedName>
        <fullName evidence="1">Uncharacterized protein</fullName>
    </submittedName>
</protein>
<dbReference type="RefSeq" id="WP_103975744.1">
    <property type="nucleotide sequence ID" value="NZ_PGFZ01000020.1"/>
</dbReference>
<evidence type="ECO:0000313" key="2">
    <source>
        <dbReference type="Proteomes" id="UP000237423"/>
    </source>
</evidence>
<dbReference type="Proteomes" id="UP000237423">
    <property type="component" value="Unassembled WGS sequence"/>
</dbReference>
<dbReference type="EMBL" id="PGFZ01000020">
    <property type="protein sequence ID" value="POZ49876.1"/>
    <property type="molecule type" value="Genomic_DNA"/>
</dbReference>